<sequence length="1048" mass="115248">MKIVIDLQGAQSTGSRNRGIGRYSIAISKALIQVARERGHEVFVACNNAFPLAIEPLKAAFLPLVSKEQFVVWDGPVKAGYQNETTKWISRAGERLRDHYLQRLDPDFILTTSLCEGFGDPVVVSGAPRAGRALSAVILYDLIPVIYKDIYLPHVETRQFFYRRLGQMQQADLLLAISAASRSDAIARLGVDPERVVNISGAVDDIFRRIDISSEDAARLLSRYGLKSDFIMYTGGIDFRKNTDGLIEGFSQLPQAFRQAHPLAIVCKADKDARKRLEDLAARHGIGQGEIVITGFVPDQDLVEFYNLCALFIFPSLYEGFGLPVLEAMSCGAPTASGDNSSLVEINQLKGASFDASSPSAIARTIKDCIDTPGRLEELRAYSLARAQDFSWLNCARVSLDGMERILADRGRAAPVAGRRRKRLAFISPLPPLASGIADHSAALVNALAKDFDIDLVVAQDEISDEWLIANHRVMSYKALSDPWRHYDHLVFHFGNSRFHQHMLPMLEEFGGVVVMHDFFMSGMMCDGEYVGQLPQFWTKRLLHAHGYAALAAKTRDPHDATWLYPSNLEMLDWADGVITHSAAPKELFATYYGDGMPPWEVIPLFRRTTRATTREEARARLGLNDQTFLVCSFGVMGESKRADGLLEGWLASTLAGDADCRLLFVGTADGPYAQAVVQRIKSESGARNVTVTGYVSPEEYETYLAASDLAVQLRALSRGETSISVLDCFTYAIPTIVNAHGTMAELDPATVLRIPDTFTSGELAGALETLHRDPGERRRLGEAGRAYILAHHGAANVRHRYREALERFATSPRARHRRLAMAIRDQAEEQPPSVEALASMAETLSHGLPPRVGAPLIFVDVTALLADAQGRGMDGLRSLLRAMLLDAREGWRVRPVYFDTAILDYRHAHGFACGLLGIPGEAPFDEVASLRRGDHLLVLASPSHPLEAAPEFLARAANRGIAIALFWHDPESVMKLADPDGAEAVGVGFSPHAASLLIVASERQALVAEQWSKKAEVGRASPPRIRIRHPDEDAQTLFDDVLCRQAS</sequence>
<dbReference type="EMBL" id="FYEH01000007">
    <property type="protein sequence ID" value="SNB70259.1"/>
    <property type="molecule type" value="Genomic_DNA"/>
</dbReference>
<keyword evidence="4" id="KW-1185">Reference proteome</keyword>
<dbReference type="AlphaFoldDB" id="A0A212RDA3"/>
<evidence type="ECO:0000256" key="1">
    <source>
        <dbReference type="ARBA" id="ARBA00022679"/>
    </source>
</evidence>
<name>A0A212RDA3_9PROT</name>
<reference evidence="3 4" key="1">
    <citation type="submission" date="2017-06" db="EMBL/GenBank/DDBJ databases">
        <authorList>
            <person name="Kim H.J."/>
            <person name="Triplett B.A."/>
        </authorList>
    </citation>
    <scope>NUCLEOTIDE SEQUENCE [LARGE SCALE GENOMIC DNA]</scope>
    <source>
        <strain evidence="3 4">B29T1</strain>
    </source>
</reference>
<dbReference type="InterPro" id="IPR001296">
    <property type="entry name" value="Glyco_trans_1"/>
</dbReference>
<dbReference type="PANTHER" id="PTHR46401">
    <property type="entry name" value="GLYCOSYLTRANSFERASE WBBK-RELATED"/>
    <property type="match status" value="1"/>
</dbReference>
<dbReference type="Pfam" id="PF00534">
    <property type="entry name" value="Glycos_transf_1"/>
    <property type="match status" value="2"/>
</dbReference>
<dbReference type="GO" id="GO:0009103">
    <property type="term" value="P:lipopolysaccharide biosynthetic process"/>
    <property type="evidence" value="ECO:0007669"/>
    <property type="project" value="TreeGrafter"/>
</dbReference>
<accession>A0A212RDA3</accession>
<evidence type="ECO:0000313" key="4">
    <source>
        <dbReference type="Proteomes" id="UP000197065"/>
    </source>
</evidence>
<organism evidence="3 4">
    <name type="scientific">Arboricoccus pini</name>
    <dbReference type="NCBI Taxonomy" id="1963835"/>
    <lineage>
        <taxon>Bacteria</taxon>
        <taxon>Pseudomonadati</taxon>
        <taxon>Pseudomonadota</taxon>
        <taxon>Alphaproteobacteria</taxon>
        <taxon>Geminicoccales</taxon>
        <taxon>Geminicoccaceae</taxon>
        <taxon>Arboricoccus</taxon>
    </lineage>
</organism>
<dbReference type="Proteomes" id="UP000197065">
    <property type="component" value="Unassembled WGS sequence"/>
</dbReference>
<dbReference type="PANTHER" id="PTHR46401:SF2">
    <property type="entry name" value="GLYCOSYLTRANSFERASE WBBK-RELATED"/>
    <property type="match status" value="1"/>
</dbReference>
<dbReference type="SUPFAM" id="SSF53756">
    <property type="entry name" value="UDP-Glycosyltransferase/glycogen phosphorylase"/>
    <property type="match status" value="2"/>
</dbReference>
<gene>
    <name evidence="3" type="ORF">SAMN07250955_107154</name>
</gene>
<feature type="domain" description="Glycosyl transferase family 1" evidence="2">
    <location>
        <begin position="615"/>
        <end position="786"/>
    </location>
</feature>
<dbReference type="RefSeq" id="WP_088561716.1">
    <property type="nucleotide sequence ID" value="NZ_FYEH01000007.1"/>
</dbReference>
<dbReference type="GO" id="GO:0016757">
    <property type="term" value="F:glycosyltransferase activity"/>
    <property type="evidence" value="ECO:0007669"/>
    <property type="project" value="InterPro"/>
</dbReference>
<evidence type="ECO:0000313" key="3">
    <source>
        <dbReference type="EMBL" id="SNB70259.1"/>
    </source>
</evidence>
<evidence type="ECO:0000259" key="2">
    <source>
        <dbReference type="Pfam" id="PF00534"/>
    </source>
</evidence>
<dbReference type="OrthoDB" id="186663at2"/>
<feature type="domain" description="Glycosyl transferase family 1" evidence="2">
    <location>
        <begin position="227"/>
        <end position="382"/>
    </location>
</feature>
<dbReference type="CDD" id="cd03801">
    <property type="entry name" value="GT4_PimA-like"/>
    <property type="match status" value="1"/>
</dbReference>
<dbReference type="CDD" id="cd03809">
    <property type="entry name" value="GT4_MtfB-like"/>
    <property type="match status" value="1"/>
</dbReference>
<dbReference type="Gene3D" id="3.40.50.2000">
    <property type="entry name" value="Glycogen Phosphorylase B"/>
    <property type="match status" value="3"/>
</dbReference>
<protein>
    <submittedName>
        <fullName evidence="3">Glycosyltransferase involved in cell wall bisynthesis</fullName>
    </submittedName>
</protein>
<proteinExistence type="predicted"/>
<keyword evidence="1 3" id="KW-0808">Transferase</keyword>